<evidence type="ECO:0000313" key="2">
    <source>
        <dbReference type="Proteomes" id="UP000596742"/>
    </source>
</evidence>
<dbReference type="Gene3D" id="3.30.160.60">
    <property type="entry name" value="Classic Zinc Finger"/>
    <property type="match status" value="1"/>
</dbReference>
<proteinExistence type="predicted"/>
<dbReference type="Pfam" id="PF06739">
    <property type="entry name" value="SBBP"/>
    <property type="match status" value="1"/>
</dbReference>
<keyword evidence="2" id="KW-1185">Reference proteome</keyword>
<dbReference type="SUPFAM" id="SSF63825">
    <property type="entry name" value="YWTD domain"/>
    <property type="match status" value="1"/>
</dbReference>
<name>A0A8B6GNN5_MYTGA</name>
<dbReference type="GO" id="GO:0043161">
    <property type="term" value="P:proteasome-mediated ubiquitin-dependent protein catabolic process"/>
    <property type="evidence" value="ECO:0007669"/>
    <property type="project" value="TreeGrafter"/>
</dbReference>
<evidence type="ECO:0008006" key="3">
    <source>
        <dbReference type="Google" id="ProtNLM"/>
    </source>
</evidence>
<dbReference type="PANTHER" id="PTHR24104">
    <property type="entry name" value="E3 UBIQUITIN-PROTEIN LIGASE NHLRC1-RELATED"/>
    <property type="match status" value="1"/>
</dbReference>
<dbReference type="Gene3D" id="2.120.10.30">
    <property type="entry name" value="TolB, C-terminal domain"/>
    <property type="match status" value="1"/>
</dbReference>
<evidence type="ECO:0000313" key="1">
    <source>
        <dbReference type="EMBL" id="VDI66266.1"/>
    </source>
</evidence>
<reference evidence="1" key="1">
    <citation type="submission" date="2018-11" db="EMBL/GenBank/DDBJ databases">
        <authorList>
            <person name="Alioto T."/>
            <person name="Alioto T."/>
        </authorList>
    </citation>
    <scope>NUCLEOTIDE SEQUENCE</scope>
</reference>
<dbReference type="SUPFAM" id="SSF57845">
    <property type="entry name" value="B-box zinc-binding domain"/>
    <property type="match status" value="1"/>
</dbReference>
<dbReference type="Proteomes" id="UP000596742">
    <property type="component" value="Unassembled WGS sequence"/>
</dbReference>
<dbReference type="EMBL" id="UYJE01008691">
    <property type="protein sequence ID" value="VDI66266.1"/>
    <property type="molecule type" value="Genomic_DNA"/>
</dbReference>
<dbReference type="AlphaFoldDB" id="A0A8B6GNN5"/>
<dbReference type="GO" id="GO:0000209">
    <property type="term" value="P:protein polyubiquitination"/>
    <property type="evidence" value="ECO:0007669"/>
    <property type="project" value="TreeGrafter"/>
</dbReference>
<dbReference type="InterPro" id="IPR011042">
    <property type="entry name" value="6-blade_b-propeller_TolB-like"/>
</dbReference>
<protein>
    <recommendedName>
        <fullName evidence="3">B box-type domain-containing protein</fullName>
    </recommendedName>
</protein>
<dbReference type="OrthoDB" id="6075961at2759"/>
<dbReference type="GO" id="GO:0061630">
    <property type="term" value="F:ubiquitin protein ligase activity"/>
    <property type="evidence" value="ECO:0007669"/>
    <property type="project" value="TreeGrafter"/>
</dbReference>
<comment type="caution">
    <text evidence="1">The sequence shown here is derived from an EMBL/GenBank/DDBJ whole genome shotgun (WGS) entry which is preliminary data.</text>
</comment>
<accession>A0A8B6GNN5</accession>
<dbReference type="GO" id="GO:0008270">
    <property type="term" value="F:zinc ion binding"/>
    <property type="evidence" value="ECO:0007669"/>
    <property type="project" value="UniProtKB-KW"/>
</dbReference>
<gene>
    <name evidence="1" type="ORF">MGAL_10B059011</name>
</gene>
<organism evidence="1 2">
    <name type="scientific">Mytilus galloprovincialis</name>
    <name type="common">Mediterranean mussel</name>
    <dbReference type="NCBI Taxonomy" id="29158"/>
    <lineage>
        <taxon>Eukaryota</taxon>
        <taxon>Metazoa</taxon>
        <taxon>Spiralia</taxon>
        <taxon>Lophotrochozoa</taxon>
        <taxon>Mollusca</taxon>
        <taxon>Bivalvia</taxon>
        <taxon>Autobranchia</taxon>
        <taxon>Pteriomorphia</taxon>
        <taxon>Mytilida</taxon>
        <taxon>Mytiloidea</taxon>
        <taxon>Mytilidae</taxon>
        <taxon>Mytilinae</taxon>
        <taxon>Mytilus</taxon>
    </lineage>
</organism>
<sequence length="529" mass="60526">MGTPFQISVNKVCLKHDEDLNFYCSLHDEILCRNCVKMGHQKCSPQISVSEIATKSKTSVSANLESNFKIMTENLKIALDHQRHTLSNMGEKEAEARKQIHNIRIRFNKKLDELEKHLLKTYTEKREPIVSTIKENIVTLEKKEKEIVLIITNTTKIKEFGSDIDYFLAARQVTQKLLDEEDTITATFEKLRGVNAYFTLNSDIEQFVSKLNKIGDVFVEEIPCSINMKSLIGEKKSTEKERQDTPIPEVKKVHVDKDEKGTPGDEGDIFKLKFVLKTKFEMTKGFLKKDLRICNGTIMKDQIVFTDRENKRFIITTLTGEHLNNMEVTGRPWGIAKIDESRLVVVTFPYVGSGYIEILDIMNNKVEKPISIGGLCRGIAYYEGLIYVVVYGKGISIVDLEGDVKTEIPINVNGVFHLTVNANRMYYTDEWTHTLHCCDLKGKEIWRFSGERVREPQGIATDENGNVYVTSYLFDNVTVISPDGKQHREILNKFDGLLGPSSIYYDNKKKYLMVSSREHGRVSIFHVLI</sequence>
<dbReference type="InterPro" id="IPR010620">
    <property type="entry name" value="SBBP_repeat"/>
</dbReference>
<dbReference type="InterPro" id="IPR050952">
    <property type="entry name" value="TRIM-NHL_E3_ligases"/>
</dbReference>
<dbReference type="PANTHER" id="PTHR24104:SF25">
    <property type="entry name" value="PROTEIN LIN-41"/>
    <property type="match status" value="1"/>
</dbReference>